<evidence type="ECO:0000256" key="1">
    <source>
        <dbReference type="SAM" id="Phobius"/>
    </source>
</evidence>
<feature type="transmembrane region" description="Helical" evidence="1">
    <location>
        <begin position="753"/>
        <end position="781"/>
    </location>
</feature>
<proteinExistence type="predicted"/>
<feature type="transmembrane region" description="Helical" evidence="1">
    <location>
        <begin position="675"/>
        <end position="698"/>
    </location>
</feature>
<feature type="domain" description="DUF3857" evidence="2">
    <location>
        <begin position="85"/>
        <end position="243"/>
    </location>
</feature>
<dbReference type="Pfam" id="PF12969">
    <property type="entry name" value="DUF3857"/>
    <property type="match status" value="1"/>
</dbReference>
<protein>
    <submittedName>
        <fullName evidence="3">DUF3857 domain-containing protein</fullName>
    </submittedName>
</protein>
<dbReference type="SUPFAM" id="SSF54001">
    <property type="entry name" value="Cysteine proteinases"/>
    <property type="match status" value="1"/>
</dbReference>
<dbReference type="InterPro" id="IPR038765">
    <property type="entry name" value="Papain-like_cys_pep_sf"/>
</dbReference>
<dbReference type="Proteomes" id="UP000325372">
    <property type="component" value="Unassembled WGS sequence"/>
</dbReference>
<keyword evidence="1" id="KW-1133">Transmembrane helix</keyword>
<sequence>MARSRHVLMKGWLAGLTLFAWAGIQAGVVHAQESEVAFGPEPGWVVDVPPPMEARAAEDELSGGMHYLLVDWQTQETANERESWSHYAVKVLDRAGLENASSFTVEFDPRYQAATIHTARLLRDGQVIDQADQGRVSVFQRESDMERHLLDGRLTAQLIFDDVRVGDVVEWSYTVSGKNPALRGHIGLWRQLEWSQPVGRRHVRVRVPAGQSFNTQALVTDQQPVVVDEDGWQAFVWDADNLPGRMKPDDAPAWYQFYPAFELSSFNSWSELQQWGIDIYSPRTEVTPAIEAQAREIRAVAGDDPSALAMAALHFVQEEIRYLGFQMGESGYIPAEPDETLSRRYGDCKGKTALLISLLQALGLPSAPALAHTEEGKTLNRNLPSPLMFNHVIVLMDLGGQRYFLDPTLTDQATRLDAVVQPAYGWVLPLARGYGDGLLDTTDHHDGGMISILERVSQQGEFGADLVIETTYTGAEADRARGSMSTKSLRAVTDQYTDFMGKYYEGLVSTETVRFEDDRDRNELVAYESYSVSDFWLSEDRTPGSAADAALYGWQLRSTLTAVDTAPRTAPVAREYPARIQHVVELDLADGWALPEESNTVEDAQFSMTRAVSYVPGRFRVEYHYQALDDHVPADARDEHGRHIDDAWDLSAYHIERYAQGAGGGEEDTAGASPWFWVGSVVVAFATLLLAWLVRLLGVRHWLLELMFQPYRQYASLPVPYAAGMLVAMFVGMVSMTANLIETGLEGQLPMVGLLAVILLAGVLTGLLNIFIGGTAWALAARLVDGKGKILPTVWACAWGQLPNALFMPMTLLTVAVLGDALFNPDLLVADTYLLKPILMAGWGMGLIVSAVWSLINCISTVAVVQQISRGRSFGAMLISVCGMLAIVFSLVLLVLIFMLAMGLVDGL</sequence>
<feature type="transmembrane region" description="Helical" evidence="1">
    <location>
        <begin position="877"/>
        <end position="905"/>
    </location>
</feature>
<evidence type="ECO:0000313" key="4">
    <source>
        <dbReference type="Proteomes" id="UP000325372"/>
    </source>
</evidence>
<feature type="transmembrane region" description="Helical" evidence="1">
    <location>
        <begin position="838"/>
        <end position="865"/>
    </location>
</feature>
<gene>
    <name evidence="3" type="ORF">F3N42_00650</name>
</gene>
<dbReference type="InterPro" id="IPR024618">
    <property type="entry name" value="DUF3857"/>
</dbReference>
<dbReference type="AlphaFoldDB" id="A0A5N0TGB4"/>
<dbReference type="EMBL" id="VYXP01000001">
    <property type="protein sequence ID" value="KAA9134092.1"/>
    <property type="molecule type" value="Genomic_DNA"/>
</dbReference>
<feature type="transmembrane region" description="Helical" evidence="1">
    <location>
        <begin position="719"/>
        <end position="741"/>
    </location>
</feature>
<organism evidence="3 4">
    <name type="scientific">Marinihelvus fidelis</name>
    <dbReference type="NCBI Taxonomy" id="2613842"/>
    <lineage>
        <taxon>Bacteria</taxon>
        <taxon>Pseudomonadati</taxon>
        <taxon>Pseudomonadota</taxon>
        <taxon>Gammaproteobacteria</taxon>
        <taxon>Chromatiales</taxon>
        <taxon>Wenzhouxiangellaceae</taxon>
        <taxon>Marinihelvus</taxon>
    </lineage>
</organism>
<feature type="transmembrane region" description="Helical" evidence="1">
    <location>
        <begin position="793"/>
        <end position="818"/>
    </location>
</feature>
<keyword evidence="1" id="KW-0472">Membrane</keyword>
<dbReference type="Gene3D" id="3.10.620.30">
    <property type="match status" value="1"/>
</dbReference>
<keyword evidence="4" id="KW-1185">Reference proteome</keyword>
<comment type="caution">
    <text evidence="3">The sequence shown here is derived from an EMBL/GenBank/DDBJ whole genome shotgun (WGS) entry which is preliminary data.</text>
</comment>
<dbReference type="Gene3D" id="2.60.40.3140">
    <property type="match status" value="1"/>
</dbReference>
<reference evidence="3 4" key="1">
    <citation type="submission" date="2019-09" db="EMBL/GenBank/DDBJ databases">
        <title>Wenzhouxiangella sp. Genome sequencing and assembly.</title>
        <authorList>
            <person name="Zhang R."/>
        </authorList>
    </citation>
    <scope>NUCLEOTIDE SEQUENCE [LARGE SCALE GENOMIC DNA]</scope>
    <source>
        <strain evidence="3 4">W260</strain>
    </source>
</reference>
<evidence type="ECO:0000313" key="3">
    <source>
        <dbReference type="EMBL" id="KAA9134092.1"/>
    </source>
</evidence>
<accession>A0A5N0TGB4</accession>
<keyword evidence="1" id="KW-0812">Transmembrane</keyword>
<name>A0A5N0TGB4_9GAMM</name>
<evidence type="ECO:0000259" key="2">
    <source>
        <dbReference type="Pfam" id="PF12969"/>
    </source>
</evidence>